<dbReference type="PANTHER" id="PTHR13847">
    <property type="entry name" value="SARCOSINE DEHYDROGENASE-RELATED"/>
    <property type="match status" value="1"/>
</dbReference>
<dbReference type="EMBL" id="JBHTLQ010000007">
    <property type="protein sequence ID" value="MFD1189933.1"/>
    <property type="molecule type" value="Genomic_DNA"/>
</dbReference>
<dbReference type="PANTHER" id="PTHR13847:SF287">
    <property type="entry name" value="FAD-DEPENDENT OXIDOREDUCTASE DOMAIN-CONTAINING PROTEIN 1"/>
    <property type="match status" value="1"/>
</dbReference>
<evidence type="ECO:0000313" key="4">
    <source>
        <dbReference type="Proteomes" id="UP001597216"/>
    </source>
</evidence>
<dbReference type="Gene3D" id="3.30.9.10">
    <property type="entry name" value="D-Amino Acid Oxidase, subunit A, domain 2"/>
    <property type="match status" value="1"/>
</dbReference>
<gene>
    <name evidence="3" type="ORF">ACFQ27_05015</name>
</gene>
<dbReference type="EC" id="1.-.-.-" evidence="3"/>
<comment type="caution">
    <text evidence="3">The sequence shown here is derived from an EMBL/GenBank/DDBJ whole genome shotgun (WGS) entry which is preliminary data.</text>
</comment>
<evidence type="ECO:0000313" key="3">
    <source>
        <dbReference type="EMBL" id="MFD1189933.1"/>
    </source>
</evidence>
<dbReference type="SUPFAM" id="SSF51905">
    <property type="entry name" value="FAD/NAD(P)-binding domain"/>
    <property type="match status" value="1"/>
</dbReference>
<protein>
    <submittedName>
        <fullName evidence="3">NAD(P)/FAD-dependent oxidoreductase</fullName>
        <ecNumber evidence="3">1.-.-.-</ecNumber>
    </submittedName>
</protein>
<dbReference type="Gene3D" id="3.50.50.60">
    <property type="entry name" value="FAD/NAD(P)-binding domain"/>
    <property type="match status" value="1"/>
</dbReference>
<organism evidence="3 4">
    <name type="scientific">Phenylobacterium conjunctum</name>
    <dbReference type="NCBI Taxonomy" id="1298959"/>
    <lineage>
        <taxon>Bacteria</taxon>
        <taxon>Pseudomonadati</taxon>
        <taxon>Pseudomonadota</taxon>
        <taxon>Alphaproteobacteria</taxon>
        <taxon>Caulobacterales</taxon>
        <taxon>Caulobacteraceae</taxon>
        <taxon>Phenylobacterium</taxon>
    </lineage>
</organism>
<accession>A0ABW3SZ17</accession>
<proteinExistence type="predicted"/>
<keyword evidence="1 3" id="KW-0560">Oxidoreductase</keyword>
<evidence type="ECO:0000259" key="2">
    <source>
        <dbReference type="Pfam" id="PF01266"/>
    </source>
</evidence>
<dbReference type="RefSeq" id="WP_377352832.1">
    <property type="nucleotide sequence ID" value="NZ_JBHTLQ010000007.1"/>
</dbReference>
<feature type="domain" description="FAD dependent oxidoreductase" evidence="2">
    <location>
        <begin position="5"/>
        <end position="335"/>
    </location>
</feature>
<dbReference type="GO" id="GO:0016491">
    <property type="term" value="F:oxidoreductase activity"/>
    <property type="evidence" value="ECO:0007669"/>
    <property type="project" value="UniProtKB-KW"/>
</dbReference>
<evidence type="ECO:0000256" key="1">
    <source>
        <dbReference type="ARBA" id="ARBA00023002"/>
    </source>
</evidence>
<dbReference type="InterPro" id="IPR036188">
    <property type="entry name" value="FAD/NAD-bd_sf"/>
</dbReference>
<dbReference type="Pfam" id="PF01266">
    <property type="entry name" value="DAO"/>
    <property type="match status" value="1"/>
</dbReference>
<dbReference type="Proteomes" id="UP001597216">
    <property type="component" value="Unassembled WGS sequence"/>
</dbReference>
<dbReference type="InterPro" id="IPR006076">
    <property type="entry name" value="FAD-dep_OxRdtase"/>
</dbReference>
<keyword evidence="4" id="KW-1185">Reference proteome</keyword>
<reference evidence="4" key="1">
    <citation type="journal article" date="2019" name="Int. J. Syst. Evol. Microbiol.">
        <title>The Global Catalogue of Microorganisms (GCM) 10K type strain sequencing project: providing services to taxonomists for standard genome sequencing and annotation.</title>
        <authorList>
            <consortium name="The Broad Institute Genomics Platform"/>
            <consortium name="The Broad Institute Genome Sequencing Center for Infectious Disease"/>
            <person name="Wu L."/>
            <person name="Ma J."/>
        </authorList>
    </citation>
    <scope>NUCLEOTIDE SEQUENCE [LARGE SCALE GENOMIC DNA]</scope>
    <source>
        <strain evidence="4">CCUG 55074</strain>
    </source>
</reference>
<name>A0ABW3SZ17_9CAUL</name>
<sequence>MREADVIVVGAGMAGASLAAELAPGTRVIVLEAEDAPGRHTTGRSAALFSEIYGNAVIRVLTRASREGLSPFMTPRDCLHIATPEQLERLEAFASLPDVAASSRQVTPDEALSLCPMLKGEVLAGALAELNAYDIDVDALHQSYLRRIRASGGEVVCDARVEAGERADGLWRVTAGGEEFRAPVLVNAAGAWGDVVAGACGVAPLGLEPKRRTIAIVPAPASCPDSPFVVDVDEDFYFKAEAGRVLVSPADETQSAPCDAAPEELDIAIAIDRVQGVADLPVARVLASWAGLRTFAPDRTPVLGFASDAEGFFWCVGQGGYGIQTAPAMGRLGAALAQGRGVPKGLAEVDVAALGAGRFS</sequence>